<dbReference type="KEGG" id="ctm:Cabther_A1077"/>
<accession>G2LH89</accession>
<dbReference type="Proteomes" id="UP000006791">
    <property type="component" value="Chromosome 1"/>
</dbReference>
<dbReference type="InterPro" id="IPR007842">
    <property type="entry name" value="HEPN_dom"/>
</dbReference>
<protein>
    <submittedName>
        <fullName evidence="2">Putative conserved protein, C-terminal domain of eukaryotic chaperone, SACSIN like protein</fullName>
    </submittedName>
</protein>
<evidence type="ECO:0000313" key="3">
    <source>
        <dbReference type="Proteomes" id="UP000006791"/>
    </source>
</evidence>
<dbReference type="AlphaFoldDB" id="G2LH89"/>
<organism evidence="2 3">
    <name type="scientific">Chloracidobacterium thermophilum (strain B)</name>
    <dbReference type="NCBI Taxonomy" id="981222"/>
    <lineage>
        <taxon>Bacteria</taxon>
        <taxon>Pseudomonadati</taxon>
        <taxon>Acidobacteriota</taxon>
        <taxon>Terriglobia</taxon>
        <taxon>Terriglobales</taxon>
        <taxon>Acidobacteriaceae</taxon>
        <taxon>Chloracidobacterium</taxon>
    </lineage>
</organism>
<proteinExistence type="predicted"/>
<evidence type="ECO:0000313" key="2">
    <source>
        <dbReference type="EMBL" id="AEP11831.1"/>
    </source>
</evidence>
<feature type="domain" description="HEPN" evidence="1">
    <location>
        <begin position="1"/>
        <end position="96"/>
    </location>
</feature>
<keyword evidence="3" id="KW-1185">Reference proteome</keyword>
<dbReference type="STRING" id="981222.Cabther_A1077"/>
<dbReference type="HOGENOM" id="CLU_123170_0_1_0"/>
<dbReference type="EMBL" id="CP002514">
    <property type="protein sequence ID" value="AEP11831.1"/>
    <property type="molecule type" value="Genomic_DNA"/>
</dbReference>
<name>G2LH89_CHLTF</name>
<dbReference type="PROSITE" id="PS50910">
    <property type="entry name" value="HEPN"/>
    <property type="match status" value="1"/>
</dbReference>
<dbReference type="Pfam" id="PF05168">
    <property type="entry name" value="HEPN"/>
    <property type="match status" value="1"/>
</dbReference>
<dbReference type="Gene3D" id="1.20.120.330">
    <property type="entry name" value="Nucleotidyltransferases domain 2"/>
    <property type="match status" value="1"/>
</dbReference>
<sequence length="104" mass="11762">MLDTAIYHCQQAAEKAVKGYLVFCDQEFERTHDIELLVQTAARYAQGFLNWIDVGIKLTPYARIYRYPGYAGEPDSEQVAWALSAAEGLYRFVVSLLPPEIGTE</sequence>
<evidence type="ECO:0000259" key="1">
    <source>
        <dbReference type="PROSITE" id="PS50910"/>
    </source>
</evidence>
<reference evidence="2 3" key="1">
    <citation type="journal article" date="2012" name="Environ. Microbiol.">
        <title>Complete genome of Candidatus Chloracidobacterium thermophilum, a chlorophyll-based photoheterotroph belonging to the phylum Acidobacteria.</title>
        <authorList>
            <person name="Garcia Costas A.M."/>
            <person name="Liu Z."/>
            <person name="Tomsho L.P."/>
            <person name="Schuster S.C."/>
            <person name="Ward D.M."/>
            <person name="Bryant D.A."/>
        </authorList>
    </citation>
    <scope>NUCLEOTIDE SEQUENCE [LARGE SCALE GENOMIC DNA]</scope>
    <source>
        <strain evidence="2 3">B</strain>
    </source>
</reference>
<gene>
    <name evidence="2" type="ordered locus">Cabther_A1077</name>
</gene>
<dbReference type="SUPFAM" id="SSF81593">
    <property type="entry name" value="Nucleotidyltransferase substrate binding subunit/domain"/>
    <property type="match status" value="1"/>
</dbReference>